<evidence type="ECO:0000256" key="2">
    <source>
        <dbReference type="ARBA" id="ARBA00007964"/>
    </source>
</evidence>
<dbReference type="Pfam" id="PF02153">
    <property type="entry name" value="PDH_N"/>
    <property type="match status" value="1"/>
</dbReference>
<sequence length="310" mass="34857">MSLFGKVTVIGIGLIGSSLARVIKRDGLARRISCYDVKPQYMQKALELGIVDEIHKNIADSVKNADLIVLSAPVGAYGKIIREIAPFLKNDAVITDVGSIKKYVIREIEANLPPDSKVSVVPGHPVAGTEKSGPEAGFDTLFEGRWFIMTPYERSSDAAVEKISKLWAHAKMRVDSMTPEHHDKVMAAVSHLPHLIAFSIVGTVADLEGYEQKEIIKYSASGFRDFTRIAGSDPTMWRDILLNNKTTILELIQRFVEDLIALERNIRWDEGDKLFELFSRTRKIRREVVEAKQDQPETEKKILSEINRRD</sequence>
<dbReference type="EMBL" id="DVNC01000021">
    <property type="protein sequence ID" value="HIU52964.1"/>
    <property type="molecule type" value="Genomic_DNA"/>
</dbReference>
<comment type="caution">
    <text evidence="11">The sequence shown here is derived from an EMBL/GenBank/DDBJ whole genome shotgun (WGS) entry which is preliminary data.</text>
</comment>
<reference evidence="11" key="2">
    <citation type="journal article" date="2021" name="PeerJ">
        <title>Extensive microbial diversity within the chicken gut microbiome revealed by metagenomics and culture.</title>
        <authorList>
            <person name="Gilroy R."/>
            <person name="Ravi A."/>
            <person name="Getino M."/>
            <person name="Pursley I."/>
            <person name="Horton D.L."/>
            <person name="Alikhan N.F."/>
            <person name="Baker D."/>
            <person name="Gharbi K."/>
            <person name="Hall N."/>
            <person name="Watson M."/>
            <person name="Adriaenssens E.M."/>
            <person name="Foster-Nyarko E."/>
            <person name="Jarju S."/>
            <person name="Secka A."/>
            <person name="Antonio M."/>
            <person name="Oren A."/>
            <person name="Chaudhuri R.R."/>
            <person name="La Ragione R."/>
            <person name="Hildebrand F."/>
            <person name="Pallen M.J."/>
        </authorList>
    </citation>
    <scope>NUCLEOTIDE SEQUENCE</scope>
    <source>
        <strain evidence="11">ChiW3-316</strain>
    </source>
</reference>
<dbReference type="FunFam" id="3.40.50.720:FF:000208">
    <property type="entry name" value="Prephenate dehydrogenase"/>
    <property type="match status" value="1"/>
</dbReference>
<dbReference type="GO" id="GO:0070403">
    <property type="term" value="F:NAD+ binding"/>
    <property type="evidence" value="ECO:0007669"/>
    <property type="project" value="InterPro"/>
</dbReference>
<organism evidence="11 12">
    <name type="scientific">Candidatus Scatocola faecipullorum</name>
    <dbReference type="NCBI Taxonomy" id="2840917"/>
    <lineage>
        <taxon>Bacteria</taxon>
        <taxon>Pseudomonadati</taxon>
        <taxon>Pseudomonadota</taxon>
        <taxon>Alphaproteobacteria</taxon>
        <taxon>Rhodospirillales</taxon>
        <taxon>Rhodospirillaceae</taxon>
        <taxon>Rhodospirillaceae incertae sedis</taxon>
        <taxon>Candidatus Scatocola</taxon>
    </lineage>
</organism>
<gene>
    <name evidence="11" type="ORF">IAD20_02665</name>
</gene>
<keyword evidence="7" id="KW-0520">NAD</keyword>
<evidence type="ECO:0000256" key="8">
    <source>
        <dbReference type="ARBA" id="ARBA00023141"/>
    </source>
</evidence>
<dbReference type="GO" id="GO:0008977">
    <property type="term" value="F:prephenate dehydrogenase (NAD+) activity"/>
    <property type="evidence" value="ECO:0007669"/>
    <property type="project" value="UniProtKB-EC"/>
</dbReference>
<dbReference type="Gene3D" id="1.10.3660.10">
    <property type="entry name" value="6-phosphogluconate dehydrogenase C-terminal like domain"/>
    <property type="match status" value="1"/>
</dbReference>
<evidence type="ECO:0000256" key="7">
    <source>
        <dbReference type="ARBA" id="ARBA00023027"/>
    </source>
</evidence>
<dbReference type="FunFam" id="1.10.3660.10:FF:000003">
    <property type="entry name" value="Prephenate dehydrogenase"/>
    <property type="match status" value="1"/>
</dbReference>
<comment type="catalytic activity">
    <reaction evidence="9">
        <text>prephenate + NAD(+) = 3-(4-hydroxyphenyl)pyruvate + CO2 + NADH</text>
        <dbReference type="Rhea" id="RHEA:13869"/>
        <dbReference type="ChEBI" id="CHEBI:16526"/>
        <dbReference type="ChEBI" id="CHEBI:29934"/>
        <dbReference type="ChEBI" id="CHEBI:36242"/>
        <dbReference type="ChEBI" id="CHEBI:57540"/>
        <dbReference type="ChEBI" id="CHEBI:57945"/>
        <dbReference type="EC" id="1.3.1.12"/>
    </reaction>
</comment>
<keyword evidence="6" id="KW-0560">Oxidoreductase</keyword>
<keyword evidence="5" id="KW-0028">Amino-acid biosynthesis</keyword>
<evidence type="ECO:0000256" key="3">
    <source>
        <dbReference type="ARBA" id="ARBA00012068"/>
    </source>
</evidence>
<evidence type="ECO:0000256" key="9">
    <source>
        <dbReference type="ARBA" id="ARBA00049260"/>
    </source>
</evidence>
<accession>A0A9D1M3F6</accession>
<comment type="pathway">
    <text evidence="1">Amino-acid biosynthesis; L-tyrosine biosynthesis; (4-hydroxyphenyl)pyruvate from prephenate (NAD(+) route): step 1/1.</text>
</comment>
<evidence type="ECO:0000256" key="6">
    <source>
        <dbReference type="ARBA" id="ARBA00023002"/>
    </source>
</evidence>
<dbReference type="Proteomes" id="UP000824107">
    <property type="component" value="Unassembled WGS sequence"/>
</dbReference>
<keyword evidence="8" id="KW-0057">Aromatic amino acid biosynthesis</keyword>
<dbReference type="Pfam" id="PF20463">
    <property type="entry name" value="PDH_C"/>
    <property type="match status" value="1"/>
</dbReference>
<dbReference type="GO" id="GO:0004665">
    <property type="term" value="F:prephenate dehydrogenase (NADP+) activity"/>
    <property type="evidence" value="ECO:0007669"/>
    <property type="project" value="InterPro"/>
</dbReference>
<dbReference type="PANTHER" id="PTHR21363">
    <property type="entry name" value="PREPHENATE DEHYDROGENASE"/>
    <property type="match status" value="1"/>
</dbReference>
<evidence type="ECO:0000313" key="12">
    <source>
        <dbReference type="Proteomes" id="UP000824107"/>
    </source>
</evidence>
<proteinExistence type="inferred from homology"/>
<feature type="domain" description="Prephenate/arogenate dehydrogenase" evidence="10">
    <location>
        <begin position="5"/>
        <end position="296"/>
    </location>
</feature>
<dbReference type="NCBIfam" id="NF005694">
    <property type="entry name" value="PRK07502.1"/>
    <property type="match status" value="1"/>
</dbReference>
<evidence type="ECO:0000256" key="4">
    <source>
        <dbReference type="ARBA" id="ARBA00022498"/>
    </source>
</evidence>
<dbReference type="PANTHER" id="PTHR21363:SF0">
    <property type="entry name" value="PREPHENATE DEHYDROGENASE [NADP(+)]"/>
    <property type="match status" value="1"/>
</dbReference>
<dbReference type="InterPro" id="IPR036291">
    <property type="entry name" value="NAD(P)-bd_dom_sf"/>
</dbReference>
<protein>
    <recommendedName>
        <fullName evidence="3">prephenate dehydrogenase</fullName>
        <ecNumber evidence="3">1.3.1.12</ecNumber>
    </recommendedName>
</protein>
<dbReference type="InterPro" id="IPR050812">
    <property type="entry name" value="Preph/Arog_dehydrog"/>
</dbReference>
<evidence type="ECO:0000256" key="1">
    <source>
        <dbReference type="ARBA" id="ARBA00005067"/>
    </source>
</evidence>
<dbReference type="SUPFAM" id="SSF51735">
    <property type="entry name" value="NAD(P)-binding Rossmann-fold domains"/>
    <property type="match status" value="1"/>
</dbReference>
<evidence type="ECO:0000256" key="5">
    <source>
        <dbReference type="ARBA" id="ARBA00022605"/>
    </source>
</evidence>
<comment type="similarity">
    <text evidence="2">Belongs to the prephenate/arogenate dehydrogenase family.</text>
</comment>
<dbReference type="InterPro" id="IPR003099">
    <property type="entry name" value="Prephen_DH"/>
</dbReference>
<dbReference type="InterPro" id="IPR008927">
    <property type="entry name" value="6-PGluconate_DH-like_C_sf"/>
</dbReference>
<dbReference type="InterPro" id="IPR046825">
    <property type="entry name" value="PDH_C"/>
</dbReference>
<dbReference type="PROSITE" id="PS51176">
    <property type="entry name" value="PDH_ADH"/>
    <property type="match status" value="1"/>
</dbReference>
<dbReference type="SUPFAM" id="SSF48179">
    <property type="entry name" value="6-phosphogluconate dehydrogenase C-terminal domain-like"/>
    <property type="match status" value="1"/>
</dbReference>
<keyword evidence="4" id="KW-0827">Tyrosine biosynthesis</keyword>
<dbReference type="EC" id="1.3.1.12" evidence="3"/>
<dbReference type="AlphaFoldDB" id="A0A9D1M3F6"/>
<evidence type="ECO:0000259" key="10">
    <source>
        <dbReference type="PROSITE" id="PS51176"/>
    </source>
</evidence>
<dbReference type="InterPro" id="IPR046826">
    <property type="entry name" value="PDH_N"/>
</dbReference>
<evidence type="ECO:0000313" key="11">
    <source>
        <dbReference type="EMBL" id="HIU52964.1"/>
    </source>
</evidence>
<reference evidence="11" key="1">
    <citation type="submission" date="2020-10" db="EMBL/GenBank/DDBJ databases">
        <authorList>
            <person name="Gilroy R."/>
        </authorList>
    </citation>
    <scope>NUCLEOTIDE SEQUENCE</scope>
    <source>
        <strain evidence="11">ChiW3-316</strain>
    </source>
</reference>
<name>A0A9D1M3F6_9PROT</name>
<dbReference type="Gene3D" id="3.40.50.720">
    <property type="entry name" value="NAD(P)-binding Rossmann-like Domain"/>
    <property type="match status" value="1"/>
</dbReference>
<dbReference type="GO" id="GO:0006571">
    <property type="term" value="P:tyrosine biosynthetic process"/>
    <property type="evidence" value="ECO:0007669"/>
    <property type="project" value="UniProtKB-KW"/>
</dbReference>